<accession>A0A3E0ETB0</accession>
<keyword evidence="2" id="KW-0732">Signal</keyword>
<dbReference type="InterPro" id="IPR051398">
    <property type="entry name" value="Polysacch_Deacetylase"/>
</dbReference>
<evidence type="ECO:0000259" key="3">
    <source>
        <dbReference type="PROSITE" id="PS51677"/>
    </source>
</evidence>
<name>A0A3E0ETB0_9FLAO</name>
<dbReference type="Pfam" id="PF01522">
    <property type="entry name" value="Polysacc_deac_1"/>
    <property type="match status" value="2"/>
</dbReference>
<dbReference type="EMBL" id="QUNI01000002">
    <property type="protein sequence ID" value="REH01024.1"/>
    <property type="molecule type" value="Genomic_DNA"/>
</dbReference>
<comment type="caution">
    <text evidence="4">The sequence shown here is derived from an EMBL/GenBank/DDBJ whole genome shotgun (WGS) entry which is preliminary data.</text>
</comment>
<evidence type="ECO:0000313" key="4">
    <source>
        <dbReference type="EMBL" id="REH01024.1"/>
    </source>
</evidence>
<dbReference type="GO" id="GO:0016810">
    <property type="term" value="F:hydrolase activity, acting on carbon-nitrogen (but not peptide) bonds"/>
    <property type="evidence" value="ECO:0007669"/>
    <property type="project" value="InterPro"/>
</dbReference>
<evidence type="ECO:0000313" key="5">
    <source>
        <dbReference type="Proteomes" id="UP000257136"/>
    </source>
</evidence>
<evidence type="ECO:0000256" key="2">
    <source>
        <dbReference type="ARBA" id="ARBA00022729"/>
    </source>
</evidence>
<dbReference type="OrthoDB" id="1446101at2"/>
<organism evidence="4 5">
    <name type="scientific">Flavobacterium aquicola</name>
    <dbReference type="NCBI Taxonomy" id="1682742"/>
    <lineage>
        <taxon>Bacteria</taxon>
        <taxon>Pseudomonadati</taxon>
        <taxon>Bacteroidota</taxon>
        <taxon>Flavobacteriia</taxon>
        <taxon>Flavobacteriales</taxon>
        <taxon>Flavobacteriaceae</taxon>
        <taxon>Flavobacterium</taxon>
    </lineage>
</organism>
<dbReference type="PANTHER" id="PTHR34216">
    <property type="match status" value="1"/>
</dbReference>
<sequence>MGFIKDNLYRISNKNLVGLFKKQSVYPYYHIIRDDKAAHIENLYQYKNIAQFKNDLEVLSKNFSPLSLGDLTANKNNGFLISFDDGLEEIYSVVFPILKEKNLKAIFFVNPVFVDNNEGLYKHYISVIINHLKDQNFRKESLDTISSIFNFSYISNDDFTAKFKNIRFSDRNKITDVLSYLNIDIHHYLKTQKPYISKEQIQEMIDQGFYFGGHTMSHPPLEQLSFEEQKKEIIDSIDWVKNTFSIDYSLFAFPFSDKKISKRLLTELLEYDKDILLFGNSGLKKDFDNRIIQRFSIEHPKKDIKKIIVTENLFKYYNKVIGKYKISRK</sequence>
<proteinExistence type="predicted"/>
<dbReference type="Proteomes" id="UP000257136">
    <property type="component" value="Unassembled WGS sequence"/>
</dbReference>
<dbReference type="GO" id="GO:0005576">
    <property type="term" value="C:extracellular region"/>
    <property type="evidence" value="ECO:0007669"/>
    <property type="project" value="UniProtKB-SubCell"/>
</dbReference>
<dbReference type="Gene3D" id="3.20.20.370">
    <property type="entry name" value="Glycoside hydrolase/deacetylase"/>
    <property type="match status" value="1"/>
</dbReference>
<dbReference type="CDD" id="cd10918">
    <property type="entry name" value="CE4_NodB_like_5s_6s"/>
    <property type="match status" value="1"/>
</dbReference>
<dbReference type="PANTHER" id="PTHR34216:SF3">
    <property type="entry name" value="POLY-BETA-1,6-N-ACETYL-D-GLUCOSAMINE N-DEACETYLASE"/>
    <property type="match status" value="1"/>
</dbReference>
<dbReference type="PROSITE" id="PS51677">
    <property type="entry name" value="NODB"/>
    <property type="match status" value="1"/>
</dbReference>
<evidence type="ECO:0000256" key="1">
    <source>
        <dbReference type="ARBA" id="ARBA00004613"/>
    </source>
</evidence>
<dbReference type="SUPFAM" id="SSF88713">
    <property type="entry name" value="Glycoside hydrolase/deacetylase"/>
    <property type="match status" value="1"/>
</dbReference>
<gene>
    <name evidence="4" type="ORF">C8P67_102280</name>
</gene>
<reference evidence="4 5" key="1">
    <citation type="submission" date="2018-08" db="EMBL/GenBank/DDBJ databases">
        <title>Genomic Encyclopedia of Archaeal and Bacterial Type Strains, Phase II (KMG-II): from individual species to whole genera.</title>
        <authorList>
            <person name="Goeker M."/>
        </authorList>
    </citation>
    <scope>NUCLEOTIDE SEQUENCE [LARGE SCALE GENOMIC DNA]</scope>
    <source>
        <strain evidence="4 5">DSM 100880</strain>
    </source>
</reference>
<comment type="subcellular location">
    <subcellularLocation>
        <location evidence="1">Secreted</location>
    </subcellularLocation>
</comment>
<dbReference type="GO" id="GO:0005975">
    <property type="term" value="P:carbohydrate metabolic process"/>
    <property type="evidence" value="ECO:0007669"/>
    <property type="project" value="InterPro"/>
</dbReference>
<dbReference type="InterPro" id="IPR011330">
    <property type="entry name" value="Glyco_hydro/deAcase_b/a-brl"/>
</dbReference>
<feature type="domain" description="NodB homology" evidence="3">
    <location>
        <begin position="77"/>
        <end position="329"/>
    </location>
</feature>
<dbReference type="RefSeq" id="WP_115810603.1">
    <property type="nucleotide sequence ID" value="NZ_QUNI01000002.1"/>
</dbReference>
<dbReference type="AlphaFoldDB" id="A0A3E0ETB0"/>
<dbReference type="InterPro" id="IPR002509">
    <property type="entry name" value="NODB_dom"/>
</dbReference>
<protein>
    <submittedName>
        <fullName evidence="4">Polysaccharide deacetylase</fullName>
    </submittedName>
</protein>
<keyword evidence="5" id="KW-1185">Reference proteome</keyword>